<feature type="compositionally biased region" description="Basic and acidic residues" evidence="1">
    <location>
        <begin position="1"/>
        <end position="15"/>
    </location>
</feature>
<organism evidence="3 4">
    <name type="scientific">Candidatus Mediterraneibacter caccavium</name>
    <dbReference type="NCBI Taxonomy" id="2838661"/>
    <lineage>
        <taxon>Bacteria</taxon>
        <taxon>Bacillati</taxon>
        <taxon>Bacillota</taxon>
        <taxon>Clostridia</taxon>
        <taxon>Lachnospirales</taxon>
        <taxon>Lachnospiraceae</taxon>
        <taxon>Mediterraneibacter</taxon>
    </lineage>
</organism>
<feature type="transmembrane region" description="Helical" evidence="2">
    <location>
        <begin position="64"/>
        <end position="83"/>
    </location>
</feature>
<keyword evidence="2" id="KW-0812">Transmembrane</keyword>
<protein>
    <submittedName>
        <fullName evidence="3">Uncharacterized protein</fullName>
    </submittedName>
</protein>
<accession>A0A9D1VXC6</accession>
<dbReference type="InterPro" id="IPR046140">
    <property type="entry name" value="DUF6142"/>
</dbReference>
<comment type="caution">
    <text evidence="3">The sequence shown here is derived from an EMBL/GenBank/DDBJ whole genome shotgun (WGS) entry which is preliminary data.</text>
</comment>
<feature type="transmembrane region" description="Helical" evidence="2">
    <location>
        <begin position="37"/>
        <end position="58"/>
    </location>
</feature>
<evidence type="ECO:0000256" key="2">
    <source>
        <dbReference type="SAM" id="Phobius"/>
    </source>
</evidence>
<sequence>MFGNEKSAEQRQKEKERRKRGSRKYGRAKFKNSRKGILSCISGAGALLILGGCILYAFLARGKAAGIVGGIVIISFLLSIWGIRCAIQGFRERDRSYLTCKIGLPVNAAALILFLAIFIGGLS</sequence>
<reference evidence="3" key="2">
    <citation type="submission" date="2021-04" db="EMBL/GenBank/DDBJ databases">
        <authorList>
            <person name="Gilroy R."/>
        </authorList>
    </citation>
    <scope>NUCLEOTIDE SEQUENCE</scope>
    <source>
        <strain evidence="3">ChiSjej5B23-15282</strain>
    </source>
</reference>
<evidence type="ECO:0000256" key="1">
    <source>
        <dbReference type="SAM" id="MobiDB-lite"/>
    </source>
</evidence>
<evidence type="ECO:0000313" key="4">
    <source>
        <dbReference type="Proteomes" id="UP000824243"/>
    </source>
</evidence>
<evidence type="ECO:0000313" key="3">
    <source>
        <dbReference type="EMBL" id="HIX48571.1"/>
    </source>
</evidence>
<dbReference type="Proteomes" id="UP000824243">
    <property type="component" value="Unassembled WGS sequence"/>
</dbReference>
<keyword evidence="2" id="KW-1133">Transmembrane helix</keyword>
<feature type="compositionally biased region" description="Basic residues" evidence="1">
    <location>
        <begin position="16"/>
        <end position="28"/>
    </location>
</feature>
<dbReference type="AlphaFoldDB" id="A0A9D1VXC6"/>
<name>A0A9D1VXC6_9FIRM</name>
<dbReference type="Pfam" id="PF19639">
    <property type="entry name" value="DUF6142"/>
    <property type="match status" value="1"/>
</dbReference>
<keyword evidence="2" id="KW-0472">Membrane</keyword>
<feature type="region of interest" description="Disordered" evidence="1">
    <location>
        <begin position="1"/>
        <end position="28"/>
    </location>
</feature>
<dbReference type="EMBL" id="DXFA01000107">
    <property type="protein sequence ID" value="HIX48571.1"/>
    <property type="molecule type" value="Genomic_DNA"/>
</dbReference>
<reference evidence="3" key="1">
    <citation type="journal article" date="2021" name="PeerJ">
        <title>Extensive microbial diversity within the chicken gut microbiome revealed by metagenomics and culture.</title>
        <authorList>
            <person name="Gilroy R."/>
            <person name="Ravi A."/>
            <person name="Getino M."/>
            <person name="Pursley I."/>
            <person name="Horton D.L."/>
            <person name="Alikhan N.F."/>
            <person name="Baker D."/>
            <person name="Gharbi K."/>
            <person name="Hall N."/>
            <person name="Watson M."/>
            <person name="Adriaenssens E.M."/>
            <person name="Foster-Nyarko E."/>
            <person name="Jarju S."/>
            <person name="Secka A."/>
            <person name="Antonio M."/>
            <person name="Oren A."/>
            <person name="Chaudhuri R.R."/>
            <person name="La Ragione R."/>
            <person name="Hildebrand F."/>
            <person name="Pallen M.J."/>
        </authorList>
    </citation>
    <scope>NUCLEOTIDE SEQUENCE</scope>
    <source>
        <strain evidence="3">ChiSjej5B23-15282</strain>
    </source>
</reference>
<gene>
    <name evidence="3" type="ORF">H9981_06125</name>
</gene>
<feature type="transmembrane region" description="Helical" evidence="2">
    <location>
        <begin position="104"/>
        <end position="122"/>
    </location>
</feature>
<proteinExistence type="predicted"/>